<dbReference type="PROSITE" id="PS51918">
    <property type="entry name" value="RADICAL_SAM"/>
    <property type="match status" value="1"/>
</dbReference>
<dbReference type="STRING" id="1437606.BBOH_0905"/>
<accession>A0A086ZGM8</accession>
<evidence type="ECO:0000256" key="1">
    <source>
        <dbReference type="ARBA" id="ARBA00001966"/>
    </source>
</evidence>
<dbReference type="InterPro" id="IPR023867">
    <property type="entry name" value="Sulphatase_maturase_rSAM"/>
</dbReference>
<dbReference type="OrthoDB" id="9782387at2"/>
<keyword evidence="9" id="KW-1185">Reference proteome</keyword>
<keyword evidence="4" id="KW-0408">Iron</keyword>
<dbReference type="Pfam" id="PF04055">
    <property type="entry name" value="Radical_SAM"/>
    <property type="match status" value="1"/>
</dbReference>
<dbReference type="GO" id="GO:0046872">
    <property type="term" value="F:metal ion binding"/>
    <property type="evidence" value="ECO:0007669"/>
    <property type="project" value="UniProtKB-KW"/>
</dbReference>
<evidence type="ECO:0000256" key="3">
    <source>
        <dbReference type="ARBA" id="ARBA00022723"/>
    </source>
</evidence>
<dbReference type="PANTHER" id="PTHR43273">
    <property type="entry name" value="ANAEROBIC SULFATASE-MATURATING ENZYME HOMOLOG ASLB-RELATED"/>
    <property type="match status" value="1"/>
</dbReference>
<dbReference type="InterPro" id="IPR013785">
    <property type="entry name" value="Aldolase_TIM"/>
</dbReference>
<name>A0A086ZGM8_9BIFI</name>
<comment type="caution">
    <text evidence="8">The sequence shown here is derived from an EMBL/GenBank/DDBJ whole genome shotgun (WGS) entry which is preliminary data.</text>
</comment>
<evidence type="ECO:0000259" key="7">
    <source>
        <dbReference type="PROSITE" id="PS51918"/>
    </source>
</evidence>
<dbReference type="InterPro" id="IPR023885">
    <property type="entry name" value="4Fe4S-binding_SPASM_dom"/>
</dbReference>
<evidence type="ECO:0000256" key="2">
    <source>
        <dbReference type="ARBA" id="ARBA00022691"/>
    </source>
</evidence>
<dbReference type="SFLD" id="SFLDG01067">
    <property type="entry name" value="SPASM/twitch_domain_containing"/>
    <property type="match status" value="1"/>
</dbReference>
<evidence type="ECO:0000256" key="6">
    <source>
        <dbReference type="ARBA" id="ARBA00023601"/>
    </source>
</evidence>
<sequence>MEHLDGKLYYDTRNHRVYKDNLPYELRNKKDEFHQKWKDRSEITKKKHAHRVVLVLTNMCNLGCSYCYAAQGGYGKDCINRIKQARLEQILNYLENQFPEGIEQLQFFGGEPLLEPKAIEFVCTYMESSRILQNANKTIVTNGTIANNAIISMLKKHNILVTVSVDGTRKYHDLFRTFKINGKGSYDLVTKNIQKFRKNGIEVFVQFTISNQMVSDYGKGELDPKKIAESLKDLGIRYVHLAPVMAEKKSKFAFNREQKILLLEFQRDLMLALRRNKIQDNKTVEASHFLSQKLCNNAYCGAGLDEITVDINGDIYPCFMFINKQSFLLGNIDNGITNKQLLVELENNTKNQKPGCRACPVKDICNMCIGANYIENGDFRKSAKTQCAFVRNGYFRGVSQLVGDVKR</sequence>
<evidence type="ECO:0000256" key="4">
    <source>
        <dbReference type="ARBA" id="ARBA00023004"/>
    </source>
</evidence>
<dbReference type="eggNOG" id="COG0641">
    <property type="taxonomic scope" value="Bacteria"/>
</dbReference>
<dbReference type="Gene3D" id="3.20.20.70">
    <property type="entry name" value="Aldolase class I"/>
    <property type="match status" value="1"/>
</dbReference>
<dbReference type="SFLD" id="SFLDG01384">
    <property type="entry name" value="thioether_bond_formation_requi"/>
    <property type="match status" value="1"/>
</dbReference>
<dbReference type="EMBL" id="JGYP01000002">
    <property type="protein sequence ID" value="KFI45678.1"/>
    <property type="molecule type" value="Genomic_DNA"/>
</dbReference>
<dbReference type="GO" id="GO:0016491">
    <property type="term" value="F:oxidoreductase activity"/>
    <property type="evidence" value="ECO:0007669"/>
    <property type="project" value="InterPro"/>
</dbReference>
<evidence type="ECO:0000313" key="8">
    <source>
        <dbReference type="EMBL" id="KFI45678.1"/>
    </source>
</evidence>
<protein>
    <submittedName>
        <fullName evidence="8">Radical SAM domain protein</fullName>
    </submittedName>
</protein>
<dbReference type="CDD" id="cd01335">
    <property type="entry name" value="Radical_SAM"/>
    <property type="match status" value="1"/>
</dbReference>
<dbReference type="SFLD" id="SFLDG01386">
    <property type="entry name" value="main_SPASM_domain-containing"/>
    <property type="match status" value="1"/>
</dbReference>
<dbReference type="InterPro" id="IPR058240">
    <property type="entry name" value="rSAM_sf"/>
</dbReference>
<comment type="cofactor">
    <cofactor evidence="1">
        <name>[4Fe-4S] cluster</name>
        <dbReference type="ChEBI" id="CHEBI:49883"/>
    </cofactor>
</comment>
<dbReference type="Proteomes" id="UP000029096">
    <property type="component" value="Unassembled WGS sequence"/>
</dbReference>
<dbReference type="PANTHER" id="PTHR43273:SF3">
    <property type="entry name" value="ANAEROBIC SULFATASE-MATURATING ENZYME HOMOLOG ASLB-RELATED"/>
    <property type="match status" value="1"/>
</dbReference>
<dbReference type="InterPro" id="IPR007197">
    <property type="entry name" value="rSAM"/>
</dbReference>
<keyword evidence="3" id="KW-0479">Metal-binding</keyword>
<dbReference type="InterPro" id="IPR006638">
    <property type="entry name" value="Elp3/MiaA/NifB-like_rSAM"/>
</dbReference>
<dbReference type="RefSeq" id="WP_081930320.1">
    <property type="nucleotide sequence ID" value="NZ_JDUS01000024.1"/>
</dbReference>
<evidence type="ECO:0000313" key="9">
    <source>
        <dbReference type="Proteomes" id="UP000029096"/>
    </source>
</evidence>
<dbReference type="GO" id="GO:0051536">
    <property type="term" value="F:iron-sulfur cluster binding"/>
    <property type="evidence" value="ECO:0007669"/>
    <property type="project" value="UniProtKB-KW"/>
</dbReference>
<feature type="domain" description="Radical SAM core" evidence="7">
    <location>
        <begin position="46"/>
        <end position="280"/>
    </location>
</feature>
<comment type="similarity">
    <text evidence="6">Belongs to the radical SAM superfamily. Anaerobic sulfatase-maturating enzyme family.</text>
</comment>
<gene>
    <name evidence="8" type="ORF">BBOH_0905</name>
</gene>
<dbReference type="Pfam" id="PF13186">
    <property type="entry name" value="SPASM"/>
    <property type="match status" value="1"/>
</dbReference>
<organism evidence="8 9">
    <name type="scientific">Bifidobacterium bohemicum DSM 22767</name>
    <dbReference type="NCBI Taxonomy" id="1437606"/>
    <lineage>
        <taxon>Bacteria</taxon>
        <taxon>Bacillati</taxon>
        <taxon>Actinomycetota</taxon>
        <taxon>Actinomycetes</taxon>
        <taxon>Bifidobacteriales</taxon>
        <taxon>Bifidobacteriaceae</taxon>
        <taxon>Bifidobacterium</taxon>
    </lineage>
</organism>
<dbReference type="SFLD" id="SFLDS00029">
    <property type="entry name" value="Radical_SAM"/>
    <property type="match status" value="1"/>
</dbReference>
<dbReference type="SUPFAM" id="SSF102114">
    <property type="entry name" value="Radical SAM enzymes"/>
    <property type="match status" value="1"/>
</dbReference>
<dbReference type="AlphaFoldDB" id="A0A086ZGM8"/>
<reference evidence="8 9" key="1">
    <citation type="submission" date="2014-03" db="EMBL/GenBank/DDBJ databases">
        <title>Genomics of Bifidobacteria.</title>
        <authorList>
            <person name="Ventura M."/>
            <person name="Milani C."/>
            <person name="Lugli G.A."/>
        </authorList>
    </citation>
    <scope>NUCLEOTIDE SEQUENCE [LARGE SCALE GENOMIC DNA]</scope>
    <source>
        <strain evidence="8 9">DSM 22767</strain>
    </source>
</reference>
<dbReference type="NCBIfam" id="TIGR04085">
    <property type="entry name" value="rSAM_more_4Fe4S"/>
    <property type="match status" value="1"/>
</dbReference>
<keyword evidence="5" id="KW-0411">Iron-sulfur</keyword>
<keyword evidence="2" id="KW-0949">S-adenosyl-L-methionine</keyword>
<evidence type="ECO:0000256" key="5">
    <source>
        <dbReference type="ARBA" id="ARBA00023014"/>
    </source>
</evidence>
<dbReference type="SMART" id="SM00729">
    <property type="entry name" value="Elp3"/>
    <property type="match status" value="1"/>
</dbReference>
<proteinExistence type="inferred from homology"/>